<evidence type="ECO:0000256" key="7">
    <source>
        <dbReference type="ARBA" id="ARBA00022989"/>
    </source>
</evidence>
<keyword evidence="5 11" id="KW-0732">Signal</keyword>
<evidence type="ECO:0000256" key="11">
    <source>
        <dbReference type="SAM" id="SignalP"/>
    </source>
</evidence>
<dbReference type="PANTHER" id="PTHR28090">
    <property type="entry name" value="PROTEIN ROT1"/>
    <property type="match status" value="1"/>
</dbReference>
<evidence type="ECO:0000256" key="5">
    <source>
        <dbReference type="ARBA" id="ARBA00022729"/>
    </source>
</evidence>
<evidence type="ECO:0000256" key="6">
    <source>
        <dbReference type="ARBA" id="ARBA00022824"/>
    </source>
</evidence>
<feature type="signal peptide" evidence="11">
    <location>
        <begin position="1"/>
        <end position="21"/>
    </location>
</feature>
<comment type="similarity">
    <text evidence="2 10">Belongs to the ROT1 family.</text>
</comment>
<dbReference type="GeneID" id="90022862"/>
<accession>A0AAN7YAX6</accession>
<proteinExistence type="inferred from homology"/>
<evidence type="ECO:0000313" key="12">
    <source>
        <dbReference type="EMBL" id="KAK5085786.1"/>
    </source>
</evidence>
<dbReference type="GO" id="GO:0005789">
    <property type="term" value="C:endoplasmic reticulum membrane"/>
    <property type="evidence" value="ECO:0007669"/>
    <property type="project" value="UniProtKB-SubCell"/>
</dbReference>
<keyword evidence="7" id="KW-1133">Transmembrane helix</keyword>
<dbReference type="Proteomes" id="UP001309876">
    <property type="component" value="Unassembled WGS sequence"/>
</dbReference>
<sequence>MKTHTLVIAGFALLTSTLVQAQDSIVGTWTTKSRKVLTGPGFYNPVDDRLIEPELTGISYSFTADGWYEEAYYRAISNPTNPNCPSGIMQWQHGTYTLPGNGSIFLQPIEVDGRQLISTPCRYDNSVYERYHQPEFIKSYSVETDKFHNVPRLNLFQFDGAPQQPLYLAYNPPQMLPTQTLNPTAAPSATSKAKRDEPQIAMHNDAPLNKNAIIQPTEPLNADKIWWAGISLVAVGSALYMLPSKKQIS</sequence>
<comment type="caution">
    <text evidence="12">The sequence shown here is derived from an EMBL/GenBank/DDBJ whole genome shotgun (WGS) entry which is preliminary data.</text>
</comment>
<dbReference type="PANTHER" id="PTHR28090:SF1">
    <property type="entry name" value="PROTEIN ROT1"/>
    <property type="match status" value="1"/>
</dbReference>
<organism evidence="12 13">
    <name type="scientific">Lithohypha guttulata</name>
    <dbReference type="NCBI Taxonomy" id="1690604"/>
    <lineage>
        <taxon>Eukaryota</taxon>
        <taxon>Fungi</taxon>
        <taxon>Dikarya</taxon>
        <taxon>Ascomycota</taxon>
        <taxon>Pezizomycotina</taxon>
        <taxon>Eurotiomycetes</taxon>
        <taxon>Chaetothyriomycetidae</taxon>
        <taxon>Chaetothyriales</taxon>
        <taxon>Trichomeriaceae</taxon>
        <taxon>Lithohypha</taxon>
    </lineage>
</organism>
<evidence type="ECO:0000256" key="3">
    <source>
        <dbReference type="ARBA" id="ARBA00017291"/>
    </source>
</evidence>
<protein>
    <recommendedName>
        <fullName evidence="3 10">Protein ROT1</fullName>
    </recommendedName>
</protein>
<gene>
    <name evidence="12" type="primary">ROT1</name>
    <name evidence="12" type="ORF">LTR05_005074</name>
</gene>
<feature type="chain" id="PRO_5042905267" description="Protein ROT1" evidence="11">
    <location>
        <begin position="22"/>
        <end position="249"/>
    </location>
</feature>
<dbReference type="PIRSF" id="PIRSF017290">
    <property type="entry name" value="ROT1_prd"/>
    <property type="match status" value="1"/>
</dbReference>
<dbReference type="RefSeq" id="XP_064756491.1">
    <property type="nucleotide sequence ID" value="XM_064897541.1"/>
</dbReference>
<reference evidence="12 13" key="1">
    <citation type="submission" date="2023-08" db="EMBL/GenBank/DDBJ databases">
        <title>Black Yeasts Isolated from many extreme environments.</title>
        <authorList>
            <person name="Coleine C."/>
            <person name="Stajich J.E."/>
            <person name="Selbmann L."/>
        </authorList>
    </citation>
    <scope>NUCLEOTIDE SEQUENCE [LARGE SCALE GENOMIC DNA]</scope>
    <source>
        <strain evidence="12 13">CCFEE 5910</strain>
    </source>
</reference>
<dbReference type="GO" id="GO:0006458">
    <property type="term" value="P:'de novo' protein folding"/>
    <property type="evidence" value="ECO:0007669"/>
    <property type="project" value="InterPro"/>
</dbReference>
<dbReference type="InterPro" id="IPR019623">
    <property type="entry name" value="Rot1"/>
</dbReference>
<evidence type="ECO:0000256" key="4">
    <source>
        <dbReference type="ARBA" id="ARBA00022692"/>
    </source>
</evidence>
<evidence type="ECO:0000256" key="9">
    <source>
        <dbReference type="ARBA" id="ARBA00024969"/>
    </source>
</evidence>
<keyword evidence="8 10" id="KW-0472">Membrane</keyword>
<comment type="subcellular location">
    <subcellularLocation>
        <location evidence="1">Endoplasmic reticulum membrane</location>
        <topology evidence="1">Single-pass type I membrane protein</topology>
    </subcellularLocation>
</comment>
<comment type="function">
    <text evidence="9 10">Required for normal levels of the cell wall 1,6-beta-glucan. Involved in a protein folding machinery chaperoning proteins acting in various physiological processes including cell wall synthesis and lysis of autophagic bodies.</text>
</comment>
<evidence type="ECO:0000256" key="8">
    <source>
        <dbReference type="ARBA" id="ARBA00023136"/>
    </source>
</evidence>
<keyword evidence="13" id="KW-1185">Reference proteome</keyword>
<dbReference type="AlphaFoldDB" id="A0AAN7YAX6"/>
<dbReference type="EMBL" id="JAVRRJ010000004">
    <property type="protein sequence ID" value="KAK5085786.1"/>
    <property type="molecule type" value="Genomic_DNA"/>
</dbReference>
<evidence type="ECO:0000256" key="2">
    <source>
        <dbReference type="ARBA" id="ARBA00007149"/>
    </source>
</evidence>
<evidence type="ECO:0000313" key="13">
    <source>
        <dbReference type="Proteomes" id="UP001309876"/>
    </source>
</evidence>
<evidence type="ECO:0000256" key="1">
    <source>
        <dbReference type="ARBA" id="ARBA00004115"/>
    </source>
</evidence>
<name>A0AAN7YAX6_9EURO</name>
<dbReference type="Pfam" id="PF10681">
    <property type="entry name" value="Rot1"/>
    <property type="match status" value="1"/>
</dbReference>
<keyword evidence="6 10" id="KW-0256">Endoplasmic reticulum</keyword>
<keyword evidence="4" id="KW-0812">Transmembrane</keyword>
<dbReference type="GO" id="GO:0051082">
    <property type="term" value="F:unfolded protein binding"/>
    <property type="evidence" value="ECO:0007669"/>
    <property type="project" value="TreeGrafter"/>
</dbReference>
<evidence type="ECO:0000256" key="10">
    <source>
        <dbReference type="PIRNR" id="PIRNR017290"/>
    </source>
</evidence>